<dbReference type="InterPro" id="IPR041301">
    <property type="entry name" value="PBECR3"/>
</dbReference>
<dbReference type="Pfam" id="PF18812">
    <property type="entry name" value="PBECR3"/>
    <property type="match status" value="1"/>
</dbReference>
<evidence type="ECO:0000313" key="5">
    <source>
        <dbReference type="EMBL" id="SJR97633.1"/>
    </source>
</evidence>
<dbReference type="Proteomes" id="UP000878956">
    <property type="component" value="Unassembled WGS sequence"/>
</dbReference>
<evidence type="ECO:0000313" key="4">
    <source>
        <dbReference type="EMBL" id="HBH2618322.1"/>
    </source>
</evidence>
<evidence type="ECO:0000313" key="2">
    <source>
        <dbReference type="EMBL" id="CDT10649.1"/>
    </source>
</evidence>
<dbReference type="KEGG" id="pdf:CD630DERM_18940"/>
<dbReference type="EMBL" id="DAEQIJ010000001">
    <property type="protein sequence ID" value="HBH2618322.1"/>
    <property type="molecule type" value="Genomic_DNA"/>
</dbReference>
<proteinExistence type="predicted"/>
<dbReference type="EMBL" id="FUPS01000002">
    <property type="protein sequence ID" value="SJR97633.1"/>
    <property type="molecule type" value="Genomic_DNA"/>
</dbReference>
<dbReference type="Proteomes" id="UP000189137">
    <property type="component" value="Unassembled WGS sequence"/>
</dbReference>
<dbReference type="PATRIC" id="fig|1496.1371.peg.1242"/>
<feature type="domain" description="Phage-Barnase-EndoU-ColicinE5/D-RelE like nuclease 3" evidence="1">
    <location>
        <begin position="5"/>
        <end position="114"/>
    </location>
</feature>
<dbReference type="Proteomes" id="UP000879542">
    <property type="component" value="Unassembled WGS sequence"/>
</dbReference>
<reference evidence="3" key="3">
    <citation type="journal article" date="2018" name="Genome Biol.">
        <title>SKESA: strategic k-mer extension for scrupulous assemblies.</title>
        <authorList>
            <person name="Souvorov A."/>
            <person name="Agarwala R."/>
            <person name="Lipman D.J."/>
        </authorList>
    </citation>
    <scope>NUCLEOTIDE SEQUENCE</scope>
    <source>
        <strain evidence="4">Clostridioides</strain>
        <strain evidence="3">HN1000</strain>
    </source>
</reference>
<reference evidence="3" key="4">
    <citation type="submission" date="2021-06" db="EMBL/GenBank/DDBJ databases">
        <authorList>
            <consortium name="NCBI Pathogen Detection Project"/>
        </authorList>
    </citation>
    <scope>NUCLEOTIDE SEQUENCE</scope>
    <source>
        <strain evidence="4">Clostridioides</strain>
        <strain evidence="3">HN1000</strain>
    </source>
</reference>
<reference evidence="5 6" key="2">
    <citation type="submission" date="2017-02" db="EMBL/GenBank/DDBJ databases">
        <authorList>
            <consortium name="Pathogen Informatics"/>
        </authorList>
    </citation>
    <scope>NUCLEOTIDE SEQUENCE [LARGE SCALE GENOMIC DNA]</scope>
    <source>
        <strain evidence="5 6">VRECD0157</strain>
    </source>
</reference>
<gene>
    <name evidence="2" type="ORF">BN1095_310108</name>
    <name evidence="3" type="ORF">KRM00_001283</name>
    <name evidence="4" type="ORF">KRQ00_000040</name>
    <name evidence="5" type="ORF">SAMEA3375112_00921</name>
</gene>
<evidence type="ECO:0000259" key="1">
    <source>
        <dbReference type="Pfam" id="PF18812"/>
    </source>
</evidence>
<evidence type="ECO:0000313" key="3">
    <source>
        <dbReference type="EMBL" id="HBH1541814.1"/>
    </source>
</evidence>
<reference evidence="2" key="1">
    <citation type="submission" date="2014-07" db="EMBL/GenBank/DDBJ databases">
        <authorList>
            <person name="Monot Marc"/>
        </authorList>
    </citation>
    <scope>NUCLEOTIDE SEQUENCE</scope>
    <source>
        <strain evidence="2">7032989</strain>
    </source>
</reference>
<dbReference type="RefSeq" id="WP_003428668.1">
    <property type="nucleotide sequence ID" value="NZ_AP025558.1"/>
</dbReference>
<accession>A0A069ATB8</accession>
<dbReference type="AlphaFoldDB" id="A0A069ATB8"/>
<evidence type="ECO:0000313" key="6">
    <source>
        <dbReference type="Proteomes" id="UP000189137"/>
    </source>
</evidence>
<dbReference type="EMBL" id="DAEPXK010000010">
    <property type="protein sequence ID" value="HBH1541814.1"/>
    <property type="molecule type" value="Genomic_DNA"/>
</dbReference>
<organism evidence="2">
    <name type="scientific">Clostridioides difficile</name>
    <name type="common">Peptoclostridium difficile</name>
    <dbReference type="NCBI Taxonomy" id="1496"/>
    <lineage>
        <taxon>Bacteria</taxon>
        <taxon>Bacillati</taxon>
        <taxon>Bacillota</taxon>
        <taxon>Clostridia</taxon>
        <taxon>Peptostreptococcales</taxon>
        <taxon>Peptostreptococcaceae</taxon>
        <taxon>Clostridioides</taxon>
    </lineage>
</organism>
<dbReference type="EMBL" id="LK932972">
    <property type="protein sequence ID" value="CDT10649.1"/>
    <property type="molecule type" value="Genomic_DNA"/>
</dbReference>
<sequence length="127" mass="14290">MSTDKVVGIIDEETAELAGIEYTGKIYASSGVIKHIKKKHRCQLSKDIFNDIIDTIKMVLKSPEYIGSHPKKPGKSVEFIKKIDDYILVATELDTKKGYLYVSSMYAIKEAKLESRVNSGRVKQYDG</sequence>
<name>A0A069ATB8_CLODI</name>
<protein>
    <recommendedName>
        <fullName evidence="1">Phage-Barnase-EndoU-ColicinE5/D-RelE like nuclease 3 domain-containing protein</fullName>
    </recommendedName>
</protein>